<keyword evidence="8" id="KW-1185">Reference proteome</keyword>
<dbReference type="PANTHER" id="PTHR43280">
    <property type="entry name" value="ARAC-FAMILY TRANSCRIPTIONAL REGULATOR"/>
    <property type="match status" value="1"/>
</dbReference>
<keyword evidence="1" id="KW-0805">Transcription regulation</keyword>
<evidence type="ECO:0000256" key="2">
    <source>
        <dbReference type="ARBA" id="ARBA00023125"/>
    </source>
</evidence>
<organism evidence="7 8">
    <name type="scientific">Gracilibacillus oryzae</name>
    <dbReference type="NCBI Taxonomy" id="1672701"/>
    <lineage>
        <taxon>Bacteria</taxon>
        <taxon>Bacillati</taxon>
        <taxon>Bacillota</taxon>
        <taxon>Bacilli</taxon>
        <taxon>Bacillales</taxon>
        <taxon>Bacillaceae</taxon>
        <taxon>Gracilibacillus</taxon>
    </lineage>
</organism>
<dbReference type="OrthoDB" id="1975037at2"/>
<reference evidence="7 8" key="1">
    <citation type="submission" date="2019-10" db="EMBL/GenBank/DDBJ databases">
        <title>Gracilibacillus sp. nov. isolated from rice seeds.</title>
        <authorList>
            <person name="He S."/>
        </authorList>
    </citation>
    <scope>NUCLEOTIDE SEQUENCE [LARGE SCALE GENOMIC DNA]</scope>
    <source>
        <strain evidence="7 8">TD8</strain>
    </source>
</reference>
<dbReference type="Gene3D" id="3.30.450.20">
    <property type="entry name" value="PAS domain"/>
    <property type="match status" value="1"/>
</dbReference>
<keyword evidence="5" id="KW-0812">Transmembrane</keyword>
<dbReference type="InterPro" id="IPR018060">
    <property type="entry name" value="HTH_AraC"/>
</dbReference>
<keyword evidence="2" id="KW-0238">DNA-binding</keyword>
<dbReference type="SUPFAM" id="SSF46689">
    <property type="entry name" value="Homeodomain-like"/>
    <property type="match status" value="1"/>
</dbReference>
<evidence type="ECO:0000313" key="7">
    <source>
        <dbReference type="EMBL" id="KAB8134184.1"/>
    </source>
</evidence>
<evidence type="ECO:0000256" key="5">
    <source>
        <dbReference type="SAM" id="Phobius"/>
    </source>
</evidence>
<dbReference type="SMART" id="SM00342">
    <property type="entry name" value="HTH_ARAC"/>
    <property type="match status" value="1"/>
</dbReference>
<sequence>MIKSKLFINYMFSYLIVFFVPFVIMSSIIYLQSVSNLKQEIEQSNLAQLQQVANITNERVNELESISNRISQDPRLTPYMINHQYYGLEAIDELKKYKANSSILEELLIYYHQSNTIYSSEGSYSIPAFINRYNFLDIDMTILDGLLHSKIPYNVPFERKANYGENDRFVAYFVPLTFNSNSTYGSAVYLIKEKSLNELIQNVMGDFKGNAYILSADNEVLASSIKDTTVNIAELDFAQSENQRINPIKINNENYSMASVESSVTQWKFVIVMETNQFFERLADTQLLVILLCISVFVIGGLLAVLLARKQYNPIRSLFDSVSHNRKVNKGINELETIKQTVTSVFEEHEKLSETVFQHQSFARDQFLTKVLKGDFKKEAEIKNYIDTLQLHLSGDYYASFIISFEHGRSSSRKLVEHEKVYEIVNSFTMDDVNVYGVDLLYVDAIALIVRVNGGANAAVKKRNHFVEMLQEELQQNLSMKSVISIGSIVDKLTLINRSYIEALTALEYKLFYTQGSCIYYEDIEQEQTANVGYPKEELLKIVQSVKHGDNQVAKESLHSIFDSMHKKEISAPFLKAICYEIINTIIKTISEVGVTPQKEQLEAVFDFQSFEDLYEELSEIIEQACNEVNNNKKSHNDQLRNNIIHYLDENYHLYDLSLEKLALEFQLSASYVSRFIKEQTGYNFKQYVQQLRIEKVKQDLATTDKPIKSIVLDVGYKDVANFTRKFKNIAGITPGKYRQVYGKQTGTEA</sequence>
<dbReference type="InterPro" id="IPR009057">
    <property type="entry name" value="Homeodomain-like_sf"/>
</dbReference>
<keyword evidence="5" id="KW-0472">Membrane</keyword>
<feature type="transmembrane region" description="Helical" evidence="5">
    <location>
        <begin position="287"/>
        <end position="308"/>
    </location>
</feature>
<dbReference type="GO" id="GO:0043565">
    <property type="term" value="F:sequence-specific DNA binding"/>
    <property type="evidence" value="ECO:0007669"/>
    <property type="project" value="InterPro"/>
</dbReference>
<feature type="coiled-coil region" evidence="4">
    <location>
        <begin position="608"/>
        <end position="635"/>
    </location>
</feature>
<name>A0A7C8KPV7_9BACI</name>
<evidence type="ECO:0000256" key="1">
    <source>
        <dbReference type="ARBA" id="ARBA00023015"/>
    </source>
</evidence>
<evidence type="ECO:0000313" key="8">
    <source>
        <dbReference type="Proteomes" id="UP000480246"/>
    </source>
</evidence>
<dbReference type="RefSeq" id="WP_153403601.1">
    <property type="nucleotide sequence ID" value="NZ_ML762431.1"/>
</dbReference>
<keyword evidence="3" id="KW-0804">Transcription</keyword>
<dbReference type="GO" id="GO:0003700">
    <property type="term" value="F:DNA-binding transcription factor activity"/>
    <property type="evidence" value="ECO:0007669"/>
    <property type="project" value="InterPro"/>
</dbReference>
<dbReference type="Pfam" id="PF12833">
    <property type="entry name" value="HTH_18"/>
    <property type="match status" value="1"/>
</dbReference>
<dbReference type="EMBL" id="WEID01000056">
    <property type="protein sequence ID" value="KAB8134184.1"/>
    <property type="molecule type" value="Genomic_DNA"/>
</dbReference>
<dbReference type="Proteomes" id="UP000480246">
    <property type="component" value="Unassembled WGS sequence"/>
</dbReference>
<protein>
    <submittedName>
        <fullName evidence="7">AraC family transcriptional regulator</fullName>
    </submittedName>
</protein>
<dbReference type="PROSITE" id="PS01124">
    <property type="entry name" value="HTH_ARAC_FAMILY_2"/>
    <property type="match status" value="1"/>
</dbReference>
<keyword evidence="5" id="KW-1133">Transmembrane helix</keyword>
<dbReference type="PANTHER" id="PTHR43280:SF2">
    <property type="entry name" value="HTH-TYPE TRANSCRIPTIONAL REGULATOR EXSA"/>
    <property type="match status" value="1"/>
</dbReference>
<evidence type="ECO:0000256" key="3">
    <source>
        <dbReference type="ARBA" id="ARBA00023163"/>
    </source>
</evidence>
<accession>A0A7C8KPV7</accession>
<dbReference type="AlphaFoldDB" id="A0A7C8KPV7"/>
<proteinExistence type="predicted"/>
<dbReference type="Gene3D" id="1.10.10.60">
    <property type="entry name" value="Homeodomain-like"/>
    <property type="match status" value="2"/>
</dbReference>
<feature type="transmembrane region" description="Helical" evidence="5">
    <location>
        <begin position="12"/>
        <end position="31"/>
    </location>
</feature>
<feature type="domain" description="HTH araC/xylS-type" evidence="6">
    <location>
        <begin position="642"/>
        <end position="741"/>
    </location>
</feature>
<comment type="caution">
    <text evidence="7">The sequence shown here is derived from an EMBL/GenBank/DDBJ whole genome shotgun (WGS) entry which is preliminary data.</text>
</comment>
<evidence type="ECO:0000259" key="6">
    <source>
        <dbReference type="PROSITE" id="PS01124"/>
    </source>
</evidence>
<keyword evidence="4" id="KW-0175">Coiled coil</keyword>
<evidence type="ECO:0000256" key="4">
    <source>
        <dbReference type="SAM" id="Coils"/>
    </source>
</evidence>
<gene>
    <name evidence="7" type="ORF">F9U64_11730</name>
</gene>